<comment type="caution">
    <text evidence="4">The sequence shown here is derived from an EMBL/GenBank/DDBJ whole genome shotgun (WGS) entry which is preliminary data.</text>
</comment>
<proteinExistence type="predicted"/>
<dbReference type="InterPro" id="IPR032675">
    <property type="entry name" value="LRR_dom_sf"/>
</dbReference>
<feature type="region of interest" description="Disordered" evidence="2">
    <location>
        <begin position="605"/>
        <end position="631"/>
    </location>
</feature>
<protein>
    <recommendedName>
        <fullName evidence="3">Disease resistance protein At4g27190-like leucine-rich repeats domain-containing protein</fullName>
    </recommendedName>
</protein>
<evidence type="ECO:0000256" key="2">
    <source>
        <dbReference type="SAM" id="MobiDB-lite"/>
    </source>
</evidence>
<feature type="domain" description="Disease resistance protein At4g27190-like leucine-rich repeats" evidence="3">
    <location>
        <begin position="87"/>
        <end position="189"/>
    </location>
</feature>
<feature type="domain" description="Disease resistance protein At4g27190-like leucine-rich repeats" evidence="3">
    <location>
        <begin position="218"/>
        <end position="320"/>
    </location>
</feature>
<dbReference type="SUPFAM" id="SSF52047">
    <property type="entry name" value="RNI-like"/>
    <property type="match status" value="2"/>
</dbReference>
<feature type="compositionally biased region" description="Acidic residues" evidence="2">
    <location>
        <begin position="607"/>
        <end position="622"/>
    </location>
</feature>
<evidence type="ECO:0000256" key="1">
    <source>
        <dbReference type="ARBA" id="ARBA00022821"/>
    </source>
</evidence>
<organism evidence="4 5">
    <name type="scientific">Rubus argutus</name>
    <name type="common">Southern blackberry</name>
    <dbReference type="NCBI Taxonomy" id="59490"/>
    <lineage>
        <taxon>Eukaryota</taxon>
        <taxon>Viridiplantae</taxon>
        <taxon>Streptophyta</taxon>
        <taxon>Embryophyta</taxon>
        <taxon>Tracheophyta</taxon>
        <taxon>Spermatophyta</taxon>
        <taxon>Magnoliopsida</taxon>
        <taxon>eudicotyledons</taxon>
        <taxon>Gunneridae</taxon>
        <taxon>Pentapetalae</taxon>
        <taxon>rosids</taxon>
        <taxon>fabids</taxon>
        <taxon>Rosales</taxon>
        <taxon>Rosaceae</taxon>
        <taxon>Rosoideae</taxon>
        <taxon>Rosoideae incertae sedis</taxon>
        <taxon>Rubus</taxon>
    </lineage>
</organism>
<dbReference type="AlphaFoldDB" id="A0AAW1Y5W0"/>
<dbReference type="PANTHER" id="PTHR33463:SF203">
    <property type="entry name" value="AAA+ ATPASE DOMAIN-CONTAINING PROTEIN"/>
    <property type="match status" value="1"/>
</dbReference>
<dbReference type="InterPro" id="IPR057135">
    <property type="entry name" value="At4g27190-like_LRR"/>
</dbReference>
<dbReference type="PANTHER" id="PTHR33463">
    <property type="entry name" value="NB-ARC DOMAIN-CONTAINING PROTEIN-RELATED"/>
    <property type="match status" value="1"/>
</dbReference>
<accession>A0AAW1Y5W0</accession>
<name>A0AAW1Y5W0_RUBAR</name>
<dbReference type="EMBL" id="JBEDUW010000002">
    <property type="protein sequence ID" value="KAK9944247.1"/>
    <property type="molecule type" value="Genomic_DNA"/>
</dbReference>
<dbReference type="Gene3D" id="3.80.10.10">
    <property type="entry name" value="Ribonuclease Inhibitor"/>
    <property type="match status" value="4"/>
</dbReference>
<keyword evidence="5" id="KW-1185">Reference proteome</keyword>
<sequence length="631" mass="71528">MIGHGWSWGDKGSRTLNTLKLKLTTTSIELERGLKKLLKMCDGLSLCGTESVNNIVRQLDSQGCPRVRHLRVQDNVDFEYIREKDVLTFLSLTTLTVDGCHRLSFLFSSSVAKSLAELKYLKISDCKIMKMIVECGQENMDNMFSKLEDLKLSKLPELTRFCSDPGMLVTHWPSLERLEVSDCGKVESIAAELSSFREKHKLNPQTQISLFLINKDVLTFMSLTTLRVHGCHHLSFLFSFSMAKSLAELKHLDISDCEIMEMIVECGQENMENMFSKLEDLKLSKLPELTRFCLDPGMLVTHWPLLERLEVSDCGKVESIAAELSSFREKHKLNPQTQKSLFLINKDVFTFMSLTTLRVHGCHRLSFLFSFSMAKSLAKLKHLEISDCEIMEMIVECCQENMNNMFSKLEGLKLSSLPKLTGFCSNPGMLVTHWPLLKKLGVSDCGKVESFAAESHELNPQTQQSLCLIDKKLKRKLHLVNYIPNFLAELKHLEISDCEIMEMIVECCQENMNNMFSKLEGLNLSSLPKLTGFCSNPGMLVTHWPLLKKLGVSDCGKVESFAAESHELNPQTQQSLCLIDKSSFPNLEHLELGGMEIGMVHIQQNKEEDEDNNSVAEDEDDEQKGVDNEQD</sequence>
<feature type="domain" description="Disease resistance protein At4g27190-like leucine-rich repeats" evidence="3">
    <location>
        <begin position="349"/>
        <end position="450"/>
    </location>
</feature>
<gene>
    <name evidence="4" type="ORF">M0R45_009823</name>
</gene>
<dbReference type="InterPro" id="IPR050905">
    <property type="entry name" value="Plant_NBS-LRR"/>
</dbReference>
<evidence type="ECO:0000313" key="4">
    <source>
        <dbReference type="EMBL" id="KAK9944247.1"/>
    </source>
</evidence>
<reference evidence="4 5" key="1">
    <citation type="journal article" date="2023" name="G3 (Bethesda)">
        <title>A chromosome-length genome assembly and annotation of blackberry (Rubus argutus, cv. 'Hillquist').</title>
        <authorList>
            <person name="Bruna T."/>
            <person name="Aryal R."/>
            <person name="Dudchenko O."/>
            <person name="Sargent D.J."/>
            <person name="Mead D."/>
            <person name="Buti M."/>
            <person name="Cavallini A."/>
            <person name="Hytonen T."/>
            <person name="Andres J."/>
            <person name="Pham M."/>
            <person name="Weisz D."/>
            <person name="Mascagni F."/>
            <person name="Usai G."/>
            <person name="Natali L."/>
            <person name="Bassil N."/>
            <person name="Fernandez G.E."/>
            <person name="Lomsadze A."/>
            <person name="Armour M."/>
            <person name="Olukolu B."/>
            <person name="Poorten T."/>
            <person name="Britton C."/>
            <person name="Davik J."/>
            <person name="Ashrafi H."/>
            <person name="Aiden E.L."/>
            <person name="Borodovsky M."/>
            <person name="Worthington M."/>
        </authorList>
    </citation>
    <scope>NUCLEOTIDE SEQUENCE [LARGE SCALE GENOMIC DNA]</scope>
    <source>
        <strain evidence="4">PI 553951</strain>
    </source>
</reference>
<evidence type="ECO:0000259" key="3">
    <source>
        <dbReference type="Pfam" id="PF23247"/>
    </source>
</evidence>
<dbReference type="Pfam" id="PF23247">
    <property type="entry name" value="LRR_RPS2"/>
    <property type="match status" value="4"/>
</dbReference>
<keyword evidence="1" id="KW-0611">Plant defense</keyword>
<feature type="domain" description="Disease resistance protein At4g27190-like leucine-rich repeats" evidence="3">
    <location>
        <begin position="483"/>
        <end position="560"/>
    </location>
</feature>
<dbReference type="Proteomes" id="UP001457282">
    <property type="component" value="Unassembled WGS sequence"/>
</dbReference>
<evidence type="ECO:0000313" key="5">
    <source>
        <dbReference type="Proteomes" id="UP001457282"/>
    </source>
</evidence>